<name>A0A1I7XYV7_9BILA</name>
<dbReference type="AlphaFoldDB" id="A0A1I7XYV7"/>
<reference evidence="2" key="1">
    <citation type="submission" date="2016-11" db="UniProtKB">
        <authorList>
            <consortium name="WormBaseParasite"/>
        </authorList>
    </citation>
    <scope>IDENTIFICATION</scope>
</reference>
<dbReference type="WBParaSite" id="L893_g10874.t1">
    <property type="protein sequence ID" value="L893_g10874.t1"/>
    <property type="gene ID" value="L893_g10874"/>
</dbReference>
<protein>
    <submittedName>
        <fullName evidence="2">HECT domain-containing protein</fullName>
    </submittedName>
</protein>
<dbReference type="Proteomes" id="UP000095287">
    <property type="component" value="Unplaced"/>
</dbReference>
<accession>A0A1I7XYV7</accession>
<evidence type="ECO:0000313" key="2">
    <source>
        <dbReference type="WBParaSite" id="L893_g10874.t1"/>
    </source>
</evidence>
<keyword evidence="1" id="KW-1185">Reference proteome</keyword>
<sequence length="380" mass="43484">MDTVPHVFVISLMETLRVPTPGSNRECDLHNMQELGRGYGMIAEEMYDKTRTCSLVIPGLFCETLSDVVEDDVFAKAPVFRNLTGWHRRSTNAKNLVKLSVTAENLVFNGNGATTGGVSLRELRRLMASYKDVVVRELIVKGFPSAPIPQRSLFSEFTTNFNRVKLYKCIETDAFRDFLLALVADKKLQTLELLHGVLGSRFAIPPGFPRLFNSSTVPIVTPWLQKALLEVFFQPQFLKEFSFDFDWDSNVFCDVFLRNWLQEPEAFPVTTKCLKVFGTPSVELLKRYGFKSIDKTQWIVNSPVREGRRRFVLPHPRSVECTLELASFVWMLPSEAKITNKKFCKRASYFEIRFHCGTGDLGRQRKPFSKAAFWKSCNVM</sequence>
<evidence type="ECO:0000313" key="1">
    <source>
        <dbReference type="Proteomes" id="UP000095287"/>
    </source>
</evidence>
<organism evidence="1 2">
    <name type="scientific">Steinernema glaseri</name>
    <dbReference type="NCBI Taxonomy" id="37863"/>
    <lineage>
        <taxon>Eukaryota</taxon>
        <taxon>Metazoa</taxon>
        <taxon>Ecdysozoa</taxon>
        <taxon>Nematoda</taxon>
        <taxon>Chromadorea</taxon>
        <taxon>Rhabditida</taxon>
        <taxon>Tylenchina</taxon>
        <taxon>Panagrolaimomorpha</taxon>
        <taxon>Strongyloidoidea</taxon>
        <taxon>Steinernematidae</taxon>
        <taxon>Steinernema</taxon>
    </lineage>
</organism>
<proteinExistence type="predicted"/>